<dbReference type="EMBL" id="VSRR010030185">
    <property type="protein sequence ID" value="MPC69901.1"/>
    <property type="molecule type" value="Genomic_DNA"/>
</dbReference>
<reference evidence="1 2" key="1">
    <citation type="submission" date="2019-05" db="EMBL/GenBank/DDBJ databases">
        <title>Another draft genome of Portunus trituberculatus and its Hox gene families provides insights of decapod evolution.</title>
        <authorList>
            <person name="Jeong J.-H."/>
            <person name="Song I."/>
            <person name="Kim S."/>
            <person name="Choi T."/>
            <person name="Kim D."/>
            <person name="Ryu S."/>
            <person name="Kim W."/>
        </authorList>
    </citation>
    <scope>NUCLEOTIDE SEQUENCE [LARGE SCALE GENOMIC DNA]</scope>
    <source>
        <tissue evidence="1">Muscle</tissue>
    </source>
</reference>
<organism evidence="1 2">
    <name type="scientific">Portunus trituberculatus</name>
    <name type="common">Swimming crab</name>
    <name type="synonym">Neptunus trituberculatus</name>
    <dbReference type="NCBI Taxonomy" id="210409"/>
    <lineage>
        <taxon>Eukaryota</taxon>
        <taxon>Metazoa</taxon>
        <taxon>Ecdysozoa</taxon>
        <taxon>Arthropoda</taxon>
        <taxon>Crustacea</taxon>
        <taxon>Multicrustacea</taxon>
        <taxon>Malacostraca</taxon>
        <taxon>Eumalacostraca</taxon>
        <taxon>Eucarida</taxon>
        <taxon>Decapoda</taxon>
        <taxon>Pleocyemata</taxon>
        <taxon>Brachyura</taxon>
        <taxon>Eubrachyura</taxon>
        <taxon>Portunoidea</taxon>
        <taxon>Portunidae</taxon>
        <taxon>Portuninae</taxon>
        <taxon>Portunus</taxon>
    </lineage>
</organism>
<sequence length="61" mass="6839">MAMLHYVQTYELSLHISSPTPTIPFPSLLSQGQVEEAGWNTHSTQRCSASLPACIRLRLLR</sequence>
<comment type="caution">
    <text evidence="1">The sequence shown here is derived from an EMBL/GenBank/DDBJ whole genome shotgun (WGS) entry which is preliminary data.</text>
</comment>
<protein>
    <submittedName>
        <fullName evidence="1">Uncharacterized protein</fullName>
    </submittedName>
</protein>
<keyword evidence="2" id="KW-1185">Reference proteome</keyword>
<gene>
    <name evidence="1" type="ORF">E2C01_064134</name>
</gene>
<dbReference type="AlphaFoldDB" id="A0A5B7HAX1"/>
<accession>A0A5B7HAX1</accession>
<proteinExistence type="predicted"/>
<evidence type="ECO:0000313" key="2">
    <source>
        <dbReference type="Proteomes" id="UP000324222"/>
    </source>
</evidence>
<name>A0A5B7HAX1_PORTR</name>
<dbReference type="Proteomes" id="UP000324222">
    <property type="component" value="Unassembled WGS sequence"/>
</dbReference>
<evidence type="ECO:0000313" key="1">
    <source>
        <dbReference type="EMBL" id="MPC69901.1"/>
    </source>
</evidence>